<sequence length="736" mass="82118">MRFDDSYRQKIDQMHLDDAFIAKLADQMTEAATNREHIEVMEMDPGQPGRHRRKWVSVAGTIAAAAAIIALTVNMTLPINEGVIPLTPGSGTGNGSLSDTSQELTSSILTVREYPFTGTAFALYQDMEHTVDPEQYNRLESRINSWFYYDTEMPDGDPALHLSFLERVTEPAMQAWLMQMMTGFDQQENANIQASGQELAFEGYNYDGFETKLEEAVLGEQTQAVLLTPNQDFTELSRNCRKISYLSDGGGTFCAMNGVASAGYNQLYYDVQEAAYTTTDNEVHWGVIVYEYLLTPEGTVTDASTGDVIGSYFTNDSYSAKMDLADAKYGSYDSGYTFELEQGTARTAYLFELTSPDANGDTFTLYNKYPLEQEGALVHVPNDTDDYTQLEDFIYYYAQRAAAMPSVEDLSRITAKDQDFLVWALRQVEYMRHMELSVVSDFTLEEIEQYLQLTYNETITLPKDADYELLAKMAGVTYRDGVFSCLNSQSNIEKGGTILDRNSMQVTELDDGAFLVTADAYMCLQNQCYSMIDEEAAGTYRLENGAYTVQTSSQYGCQHTRQYLFRMQAVTESRTDLKLNIRLEDAVLKDSAITSMQIISKDEMTQYLSTADDSPFADDGTAANYPTTSIQVQRASVLPNGTLQAVDQRLIDTKNAVGIEYRTVTRHSVTLNLDAKHVDCYIYRHADGKLAAVTAPQVAGQSASRKLDLPAEAGEYTLIAVDRTNSVSYLCLVQVG</sequence>
<evidence type="ECO:0000313" key="2">
    <source>
        <dbReference type="EMBL" id="CBL17521.1"/>
    </source>
</evidence>
<organism evidence="2 3">
    <name type="scientific">Ruminococcus champanellensis (strain DSM 18848 / JCM 17042 / KCTC 15320 / 18P13)</name>
    <dbReference type="NCBI Taxonomy" id="213810"/>
    <lineage>
        <taxon>Bacteria</taxon>
        <taxon>Bacillati</taxon>
        <taxon>Bacillota</taxon>
        <taxon>Clostridia</taxon>
        <taxon>Eubacteriales</taxon>
        <taxon>Oscillospiraceae</taxon>
        <taxon>Ruminococcus</taxon>
    </lineage>
</organism>
<reference evidence="2" key="1">
    <citation type="submission" date="2010-03" db="EMBL/GenBank/DDBJ databases">
        <title>The genome sequence of Ruminococcus sp. 18P13.</title>
        <authorList>
            <consortium name="metaHIT consortium -- http://www.metahit.eu/"/>
            <person name="Pajon A."/>
            <person name="Turner K."/>
            <person name="Parkhill J."/>
            <person name="Bernalier A."/>
        </authorList>
    </citation>
    <scope>NUCLEOTIDE SEQUENCE [LARGE SCALE GENOMIC DNA]</scope>
    <source>
        <strain evidence="2">Type strain: 18P13</strain>
    </source>
</reference>
<evidence type="ECO:0000256" key="1">
    <source>
        <dbReference type="SAM" id="Phobius"/>
    </source>
</evidence>
<keyword evidence="1" id="KW-0472">Membrane</keyword>
<feature type="transmembrane region" description="Helical" evidence="1">
    <location>
        <begin position="55"/>
        <end position="77"/>
    </location>
</feature>
<dbReference type="PATRIC" id="fig|213810.4.peg.1306"/>
<dbReference type="HOGENOM" id="CLU_376788_0_0_9"/>
<protein>
    <submittedName>
        <fullName evidence="2">Uncharacterized protein</fullName>
    </submittedName>
</protein>
<keyword evidence="1" id="KW-1133">Transmembrane helix</keyword>
<dbReference type="GeneID" id="83156138"/>
<gene>
    <name evidence="2" type="ordered locus">RUM_14100</name>
</gene>
<dbReference type="RefSeq" id="WP_015558428.1">
    <property type="nucleotide sequence ID" value="NC_021039.1"/>
</dbReference>
<dbReference type="AlphaFoldDB" id="D4LD26"/>
<dbReference type="Proteomes" id="UP000007054">
    <property type="component" value="Chromosome"/>
</dbReference>
<dbReference type="BioCyc" id="RCHA213810:RUM_RS06860-MONOMER"/>
<proteinExistence type="predicted"/>
<keyword evidence="1" id="KW-0812">Transmembrane</keyword>
<dbReference type="EMBL" id="FP929052">
    <property type="protein sequence ID" value="CBL17521.1"/>
    <property type="molecule type" value="Genomic_DNA"/>
</dbReference>
<keyword evidence="3" id="KW-1185">Reference proteome</keyword>
<accession>D4LD26</accession>
<reference evidence="2" key="2">
    <citation type="submission" date="2010-03" db="EMBL/GenBank/DDBJ databases">
        <authorList>
            <person name="Pajon A."/>
        </authorList>
    </citation>
    <scope>NUCLEOTIDE SEQUENCE</scope>
    <source>
        <strain evidence="2">Type strain: 18P13</strain>
    </source>
</reference>
<evidence type="ECO:0000313" key="3">
    <source>
        <dbReference type="Proteomes" id="UP000007054"/>
    </source>
</evidence>
<name>D4LD26_RUMC1</name>
<dbReference type="KEGG" id="rch:RUM_14100"/>